<protein>
    <submittedName>
        <fullName evidence="1">Cell wall anchor protein</fullName>
    </submittedName>
</protein>
<evidence type="ECO:0000313" key="1">
    <source>
        <dbReference type="EMBL" id="EAG9388862.1"/>
    </source>
</evidence>
<proteinExistence type="predicted"/>
<dbReference type="InterPro" id="IPR032675">
    <property type="entry name" value="LRR_dom_sf"/>
</dbReference>
<evidence type="ECO:0000313" key="2">
    <source>
        <dbReference type="Proteomes" id="UP000522199"/>
    </source>
</evidence>
<dbReference type="Proteomes" id="UP000522199">
    <property type="component" value="Unassembled WGS sequence"/>
</dbReference>
<accession>A0A823JDV3</accession>
<comment type="caution">
    <text evidence="1">The sequence shown here is derived from an EMBL/GenBank/DDBJ whole genome shotgun (WGS) entry which is preliminary data.</text>
</comment>
<feature type="non-terminal residue" evidence="1">
    <location>
        <position position="1"/>
    </location>
</feature>
<dbReference type="AlphaFoldDB" id="A0A823JDV3"/>
<gene>
    <name evidence="1" type="ORF">CW845_15390</name>
</gene>
<dbReference type="EMBL" id="AABEKY010000027">
    <property type="protein sequence ID" value="EAG9388862.1"/>
    <property type="molecule type" value="Genomic_DNA"/>
</dbReference>
<feature type="non-terminal residue" evidence="1">
    <location>
        <position position="103"/>
    </location>
</feature>
<name>A0A823JDV3_LISMN</name>
<dbReference type="Gene3D" id="3.80.10.10">
    <property type="entry name" value="Ribonuclease Inhibitor"/>
    <property type="match status" value="1"/>
</dbReference>
<sequence length="103" mass="11460">NLVTEIESMHAFPKLQNLELGWNALTNVVMDQVTAEKLPLLRTMDVRGNNLIKINIQDQPKLWTFECDTGSSSELTEVTLKNLPILIVAGNGSSAYQNDIVFS</sequence>
<reference evidence="1 2" key="1">
    <citation type="submission" date="2019-04" db="EMBL/GenBank/DDBJ databases">
        <authorList>
            <consortium name="GenomeTrakr network: Whole genome sequencing for foodborne pathogen traceback"/>
        </authorList>
    </citation>
    <scope>NUCLEOTIDE SEQUENCE [LARGE SCALE GENOMIC DNA]</scope>
    <source>
        <strain evidence="1 2">CFSAN072474</strain>
    </source>
</reference>
<dbReference type="SUPFAM" id="SSF52058">
    <property type="entry name" value="L domain-like"/>
    <property type="match status" value="1"/>
</dbReference>
<organism evidence="1 2">
    <name type="scientific">Listeria monocytogenes</name>
    <dbReference type="NCBI Taxonomy" id="1639"/>
    <lineage>
        <taxon>Bacteria</taxon>
        <taxon>Bacillati</taxon>
        <taxon>Bacillota</taxon>
        <taxon>Bacilli</taxon>
        <taxon>Bacillales</taxon>
        <taxon>Listeriaceae</taxon>
        <taxon>Listeria</taxon>
    </lineage>
</organism>